<evidence type="ECO:0000256" key="5">
    <source>
        <dbReference type="PROSITE-ProRule" id="PRU00169"/>
    </source>
</evidence>
<dbReference type="PROSITE" id="PS50110">
    <property type="entry name" value="RESPONSE_REGULATORY"/>
    <property type="match status" value="1"/>
</dbReference>
<evidence type="ECO:0000256" key="3">
    <source>
        <dbReference type="ARBA" id="ARBA00023125"/>
    </source>
</evidence>
<evidence type="ECO:0000313" key="8">
    <source>
        <dbReference type="Proteomes" id="UP000326912"/>
    </source>
</evidence>
<sequence length="142" mass="15759">MAGARILLVEDDDVLRSVVERNLLARGHEVYCAADGYSALCYLRSQPLDLILLDINLPDQTGWDVLRAVQAEGMECYWRDAGLQGKLPVVVLSAVRVSPVRLAEFHPLAYLPKPFPMDAVLRLAAEAATRREQCAGKEKFHA</sequence>
<accession>A0A5J4L291</accession>
<keyword evidence="4" id="KW-0804">Transcription</keyword>
<protein>
    <recommendedName>
        <fullName evidence="6">Response regulatory domain-containing protein</fullName>
    </recommendedName>
</protein>
<dbReference type="SMART" id="SM00448">
    <property type="entry name" value="REC"/>
    <property type="match status" value="1"/>
</dbReference>
<dbReference type="Pfam" id="PF00072">
    <property type="entry name" value="Response_reg"/>
    <property type="match status" value="1"/>
</dbReference>
<organism evidence="7 8">
    <name type="scientific">Dictyobacter vulcani</name>
    <dbReference type="NCBI Taxonomy" id="2607529"/>
    <lineage>
        <taxon>Bacteria</taxon>
        <taxon>Bacillati</taxon>
        <taxon>Chloroflexota</taxon>
        <taxon>Ktedonobacteria</taxon>
        <taxon>Ktedonobacterales</taxon>
        <taxon>Dictyobacteraceae</taxon>
        <taxon>Dictyobacter</taxon>
    </lineage>
</organism>
<dbReference type="InterPro" id="IPR001789">
    <property type="entry name" value="Sig_transdc_resp-reg_receiver"/>
</dbReference>
<evidence type="ECO:0000313" key="7">
    <source>
        <dbReference type="EMBL" id="GER91566.1"/>
    </source>
</evidence>
<dbReference type="GO" id="GO:0005829">
    <property type="term" value="C:cytosol"/>
    <property type="evidence" value="ECO:0007669"/>
    <property type="project" value="TreeGrafter"/>
</dbReference>
<evidence type="ECO:0000259" key="6">
    <source>
        <dbReference type="PROSITE" id="PS50110"/>
    </source>
</evidence>
<dbReference type="AlphaFoldDB" id="A0A5J4L291"/>
<dbReference type="SUPFAM" id="SSF52172">
    <property type="entry name" value="CheY-like"/>
    <property type="match status" value="1"/>
</dbReference>
<dbReference type="Proteomes" id="UP000326912">
    <property type="component" value="Unassembled WGS sequence"/>
</dbReference>
<dbReference type="InterPro" id="IPR011006">
    <property type="entry name" value="CheY-like_superfamily"/>
</dbReference>
<feature type="domain" description="Response regulatory" evidence="6">
    <location>
        <begin position="5"/>
        <end position="128"/>
    </location>
</feature>
<keyword evidence="1" id="KW-0902">Two-component regulatory system</keyword>
<dbReference type="GO" id="GO:0006355">
    <property type="term" value="P:regulation of DNA-templated transcription"/>
    <property type="evidence" value="ECO:0007669"/>
    <property type="project" value="TreeGrafter"/>
</dbReference>
<keyword evidence="8" id="KW-1185">Reference proteome</keyword>
<dbReference type="PANTHER" id="PTHR48111">
    <property type="entry name" value="REGULATOR OF RPOS"/>
    <property type="match status" value="1"/>
</dbReference>
<name>A0A5J4L291_9CHLR</name>
<gene>
    <name evidence="7" type="ORF">KDW_57280</name>
</gene>
<dbReference type="PANTHER" id="PTHR48111:SF22">
    <property type="entry name" value="REGULATOR OF RPOS"/>
    <property type="match status" value="1"/>
</dbReference>
<dbReference type="Gene3D" id="3.40.50.2300">
    <property type="match status" value="1"/>
</dbReference>
<evidence type="ECO:0000256" key="4">
    <source>
        <dbReference type="ARBA" id="ARBA00023163"/>
    </source>
</evidence>
<dbReference type="GO" id="GO:0032993">
    <property type="term" value="C:protein-DNA complex"/>
    <property type="evidence" value="ECO:0007669"/>
    <property type="project" value="TreeGrafter"/>
</dbReference>
<evidence type="ECO:0000256" key="1">
    <source>
        <dbReference type="ARBA" id="ARBA00023012"/>
    </source>
</evidence>
<reference evidence="7 8" key="1">
    <citation type="submission" date="2019-10" db="EMBL/GenBank/DDBJ databases">
        <title>Dictyobacter vulcani sp. nov., within the class Ktedonobacteria, isolated from soil of volcanic Mt. Zao.</title>
        <authorList>
            <person name="Zheng Y."/>
            <person name="Wang C.M."/>
            <person name="Sakai Y."/>
            <person name="Abe K."/>
            <person name="Yokota A."/>
            <person name="Yabe S."/>
        </authorList>
    </citation>
    <scope>NUCLEOTIDE SEQUENCE [LARGE SCALE GENOMIC DNA]</scope>
    <source>
        <strain evidence="7 8">W12</strain>
    </source>
</reference>
<evidence type="ECO:0000256" key="2">
    <source>
        <dbReference type="ARBA" id="ARBA00023015"/>
    </source>
</evidence>
<dbReference type="InterPro" id="IPR039420">
    <property type="entry name" value="WalR-like"/>
</dbReference>
<keyword evidence="2" id="KW-0805">Transcription regulation</keyword>
<proteinExistence type="predicted"/>
<feature type="modified residue" description="4-aspartylphosphate" evidence="5">
    <location>
        <position position="54"/>
    </location>
</feature>
<keyword evidence="5" id="KW-0597">Phosphoprotein</keyword>
<dbReference type="EMBL" id="BKZW01000004">
    <property type="protein sequence ID" value="GER91566.1"/>
    <property type="molecule type" value="Genomic_DNA"/>
</dbReference>
<dbReference type="GO" id="GO:0000156">
    <property type="term" value="F:phosphorelay response regulator activity"/>
    <property type="evidence" value="ECO:0007669"/>
    <property type="project" value="TreeGrafter"/>
</dbReference>
<keyword evidence="3" id="KW-0238">DNA-binding</keyword>
<dbReference type="RefSeq" id="WP_151759208.1">
    <property type="nucleotide sequence ID" value="NZ_BKZW01000004.1"/>
</dbReference>
<dbReference type="GO" id="GO:0000976">
    <property type="term" value="F:transcription cis-regulatory region binding"/>
    <property type="evidence" value="ECO:0007669"/>
    <property type="project" value="TreeGrafter"/>
</dbReference>
<comment type="caution">
    <text evidence="7">The sequence shown here is derived from an EMBL/GenBank/DDBJ whole genome shotgun (WGS) entry which is preliminary data.</text>
</comment>